<name>A0A1C3K813_9BURK</name>
<dbReference type="CDD" id="cd13399">
    <property type="entry name" value="Slt35-like"/>
    <property type="match status" value="1"/>
</dbReference>
<dbReference type="InterPro" id="IPR031304">
    <property type="entry name" value="SLT_2"/>
</dbReference>
<dbReference type="GO" id="GO:0009253">
    <property type="term" value="P:peptidoglycan catabolic process"/>
    <property type="evidence" value="ECO:0007669"/>
    <property type="project" value="TreeGrafter"/>
</dbReference>
<keyword evidence="5" id="KW-0378">Hydrolase</keyword>
<feature type="signal peptide" evidence="3">
    <location>
        <begin position="1"/>
        <end position="28"/>
    </location>
</feature>
<keyword evidence="3" id="KW-0732">Signal</keyword>
<evidence type="ECO:0000256" key="2">
    <source>
        <dbReference type="SAM" id="MobiDB-lite"/>
    </source>
</evidence>
<evidence type="ECO:0000256" key="1">
    <source>
        <dbReference type="PIRSR" id="PIRSR611757-1"/>
    </source>
</evidence>
<dbReference type="EMBL" id="FLRC01000055">
    <property type="protein sequence ID" value="SBT27659.1"/>
    <property type="molecule type" value="Genomic_DNA"/>
</dbReference>
<protein>
    <submittedName>
        <fullName evidence="5">Membrane-bound lytic murein transglycosylase B</fullName>
        <ecNumber evidence="5">3.2.1.-</ecNumber>
    </submittedName>
</protein>
<dbReference type="OrthoDB" id="9772911at2"/>
<evidence type="ECO:0000256" key="3">
    <source>
        <dbReference type="SAM" id="SignalP"/>
    </source>
</evidence>
<sequence>MFISTRFLQMGALALALAGCASSGGTTAALNAPPTPSASPAAQKKAAQAPAPQPAAQSEDVPEPAVSERDIKRYAATLAAERGLDPARVQALLNSARYNATVARLIAPPAARPDGAKPQRSWPAYRQRFVEPIRIRAGVAFMAENAQALARAESRYGVPADIIAAIIGVETLYGKHMGNFRVLDALATLAFDYPDPKRPDRAEMFRTQLGDLIELSAKDGVDAASVRGSYAGAIGLPQFMPGSILRYAVDGNGDGKIDLINDVDDAIQSVANFLVEHGWQRGLPVFAPVRLPADPSGLVDGGLSPHLDWAGMQAAGAVQLGATPAEGAAIAAWQRAGLGVINLPDEPTDTVQYRTGTPNFFALTHYNRSYFYATSVSDLADALRDARLRRQAEAPR</sequence>
<dbReference type="InterPro" id="IPR043426">
    <property type="entry name" value="MltB-like"/>
</dbReference>
<dbReference type="EC" id="3.2.1.-" evidence="5"/>
<feature type="active site" evidence="1">
    <location>
        <position position="170"/>
    </location>
</feature>
<evidence type="ECO:0000259" key="4">
    <source>
        <dbReference type="Pfam" id="PF13406"/>
    </source>
</evidence>
<feature type="compositionally biased region" description="Low complexity" evidence="2">
    <location>
        <begin position="31"/>
        <end position="58"/>
    </location>
</feature>
<dbReference type="PANTHER" id="PTHR30163:SF9">
    <property type="entry name" value="MEMBRANE-BOUND LYTIC MUREIN TRANSGLYCOSYLASE B"/>
    <property type="match status" value="1"/>
</dbReference>
<accession>A0A1C3K813</accession>
<gene>
    <name evidence="5" type="ORF">ODI_00648</name>
    <name evidence="6" type="ORF">ODI_R1531</name>
</gene>
<dbReference type="GO" id="GO:0008933">
    <property type="term" value="F:peptidoglycan lytic transglycosylase activity"/>
    <property type="evidence" value="ECO:0007669"/>
    <property type="project" value="TreeGrafter"/>
</dbReference>
<feature type="region of interest" description="Disordered" evidence="2">
    <location>
        <begin position="31"/>
        <end position="67"/>
    </location>
</feature>
<feature type="chain" id="PRO_5015062769" evidence="3">
    <location>
        <begin position="29"/>
        <end position="396"/>
    </location>
</feature>
<evidence type="ECO:0000313" key="6">
    <source>
        <dbReference type="EMBL" id="SOE48598.1"/>
    </source>
</evidence>
<keyword evidence="5" id="KW-0326">Glycosidase</keyword>
<evidence type="ECO:0000313" key="7">
    <source>
        <dbReference type="Proteomes" id="UP000078558"/>
    </source>
</evidence>
<reference evidence="5 7" key="1">
    <citation type="submission" date="2016-06" db="EMBL/GenBank/DDBJ databases">
        <authorList>
            <person name="Kjaerup R.B."/>
            <person name="Dalgaard T.S."/>
            <person name="Juul-Madsen H.R."/>
        </authorList>
    </citation>
    <scope>NUCLEOTIDE SEQUENCE [LARGE SCALE GENOMIC DNA]</scope>
    <source>
        <strain evidence="5">Orrdi1</strain>
    </source>
</reference>
<reference evidence="6 7" key="2">
    <citation type="submission" date="2017-08" db="EMBL/GenBank/DDBJ databases">
        <authorList>
            <person name="de Groot N.N."/>
        </authorList>
    </citation>
    <scope>NUCLEOTIDE SEQUENCE [LARGE SCALE GENOMIC DNA]</scope>
    <source>
        <strain evidence="6">Orrdi1</strain>
    </source>
</reference>
<dbReference type="NCBIfam" id="TIGR02282">
    <property type="entry name" value="MltB"/>
    <property type="match status" value="1"/>
</dbReference>
<dbReference type="RefSeq" id="WP_067759620.1">
    <property type="nucleotide sequence ID" value="NZ_LT907988.1"/>
</dbReference>
<dbReference type="Gene3D" id="1.10.8.350">
    <property type="entry name" value="Bacterial muramidase"/>
    <property type="match status" value="1"/>
</dbReference>
<dbReference type="STRING" id="1851544.ODI_00648"/>
<evidence type="ECO:0000313" key="5">
    <source>
        <dbReference type="EMBL" id="SBT27659.1"/>
    </source>
</evidence>
<dbReference type="GO" id="GO:0016798">
    <property type="term" value="F:hydrolase activity, acting on glycosyl bonds"/>
    <property type="evidence" value="ECO:0007669"/>
    <property type="project" value="UniProtKB-KW"/>
</dbReference>
<feature type="domain" description="Transglycosylase SLT" evidence="4">
    <location>
        <begin position="72"/>
        <end position="381"/>
    </location>
</feature>
<keyword evidence="7" id="KW-1185">Reference proteome</keyword>
<dbReference type="Pfam" id="PF13406">
    <property type="entry name" value="SLT_2"/>
    <property type="match status" value="1"/>
</dbReference>
<dbReference type="AlphaFoldDB" id="A0A1C3K813"/>
<dbReference type="Proteomes" id="UP000078558">
    <property type="component" value="Chromosome I"/>
</dbReference>
<dbReference type="InterPro" id="IPR023346">
    <property type="entry name" value="Lysozyme-like_dom_sf"/>
</dbReference>
<dbReference type="PANTHER" id="PTHR30163">
    <property type="entry name" value="MEMBRANE-BOUND LYTIC MUREIN TRANSGLYCOSYLASE B"/>
    <property type="match status" value="1"/>
</dbReference>
<dbReference type="Gene3D" id="1.10.530.10">
    <property type="match status" value="1"/>
</dbReference>
<dbReference type="KEGG" id="odi:ODI_R1531"/>
<organism evidence="5 7">
    <name type="scientific">Orrella dioscoreae</name>
    <dbReference type="NCBI Taxonomy" id="1851544"/>
    <lineage>
        <taxon>Bacteria</taxon>
        <taxon>Pseudomonadati</taxon>
        <taxon>Pseudomonadota</taxon>
        <taxon>Betaproteobacteria</taxon>
        <taxon>Burkholderiales</taxon>
        <taxon>Alcaligenaceae</taxon>
        <taxon>Orrella</taxon>
    </lineage>
</organism>
<dbReference type="PROSITE" id="PS51257">
    <property type="entry name" value="PROKAR_LIPOPROTEIN"/>
    <property type="match status" value="1"/>
</dbReference>
<proteinExistence type="predicted"/>
<dbReference type="InterPro" id="IPR011757">
    <property type="entry name" value="Lytic_transglycosylase_MltB"/>
</dbReference>
<dbReference type="EMBL" id="LT907988">
    <property type="protein sequence ID" value="SOE48598.1"/>
    <property type="molecule type" value="Genomic_DNA"/>
</dbReference>
<dbReference type="SUPFAM" id="SSF53955">
    <property type="entry name" value="Lysozyme-like"/>
    <property type="match status" value="1"/>
</dbReference>